<keyword evidence="6" id="KW-0449">Lipoprotein</keyword>
<dbReference type="InterPro" id="IPR011613">
    <property type="entry name" value="GH15-like"/>
</dbReference>
<dbReference type="FunFam" id="1.50.10.10:FF:000065">
    <property type="entry name" value="Phosphorylase b kinase regulatory subunit"/>
    <property type="match status" value="1"/>
</dbReference>
<dbReference type="Gene3D" id="1.50.10.10">
    <property type="match status" value="1"/>
</dbReference>
<evidence type="ECO:0000313" key="10">
    <source>
        <dbReference type="WBParaSite" id="sdigi.contig170.g5591.t1"/>
    </source>
</evidence>
<keyword evidence="6" id="KW-0472">Membrane</keyword>
<evidence type="ECO:0000256" key="6">
    <source>
        <dbReference type="RuleBase" id="RU364123"/>
    </source>
</evidence>
<dbReference type="SUPFAM" id="SSF48208">
    <property type="entry name" value="Six-hairpin glycosidases"/>
    <property type="match status" value="1"/>
</dbReference>
<evidence type="ECO:0000256" key="2">
    <source>
        <dbReference type="ARBA" id="ARBA00007128"/>
    </source>
</evidence>
<dbReference type="GO" id="GO:0005964">
    <property type="term" value="C:phosphorylase kinase complex"/>
    <property type="evidence" value="ECO:0007669"/>
    <property type="project" value="TreeGrafter"/>
</dbReference>
<keyword evidence="3 6" id="KW-0321">Glycogen metabolism</keyword>
<comment type="pathway">
    <text evidence="1 6">Glycan biosynthesis; glycogen metabolism.</text>
</comment>
<evidence type="ECO:0000256" key="3">
    <source>
        <dbReference type="ARBA" id="ARBA00022600"/>
    </source>
</evidence>
<dbReference type="Pfam" id="PF00723">
    <property type="entry name" value="Glyco_hydro_15"/>
    <property type="match status" value="1"/>
</dbReference>
<dbReference type="WBParaSite" id="sdigi.contig170.g5591.t1">
    <property type="protein sequence ID" value="sdigi.contig170.g5591.t1"/>
    <property type="gene ID" value="sdigi.contig170.g5591"/>
</dbReference>
<sequence length="1222" mass="139435">MSQLCVPSSDSPASLERFDQMLSQKRRHRGRSPNTRLRRLTQAYLTPVSHFQPQIVRSAYDRVDSVYYLVQKLILEYQSVTSGLFPRYSKNREIGFVKDSIYCALACWSCSIAYKRLDDDRGRQTELKQSAVKAMRGIMFCWMQQLDNLNHFKKNISPEFALHARFDLHTGMVLATPNEKKYGHLQMDLIALYLLALVQMTAAGVQVIYTHDEVCFVQNLVFYIERTYRTPDFGMWEMGTRYNVGEREVHASSLGMVKAALEAINGFNLYGTAGTSSSVIYVDIDGHNRNRTTFETILPRESNSKNTDAALLLSIGWPAFATHDPVLYEKTFDKCIRRLEGRYGLKRFLRDGYHTELQDASKQYYDEHETSRFQDIECQFPVFFAYIAITAHLRGEHKLSHSYWEKTKDVLVPCEKISYLVMPECYIIDEEHMNAEKENPNSQDFYPASPCEFGHHLWSNAVYLIALLLKDEYIHLTDIDPICRHLPASQRPKYQNRHSVFQGSMEGDPVVQVVLIAESTRLQMMLSTYGIGTQTPHDLEPVRIWPSWKMVKVFESLGKNDKMGLGGRPPRPFGPLNTSKIFKRFGDTILCYPLLFEVKDFYINADPAVLINEIKLSLEFISRRWKLTGRPTFCMVLRGEIMSGEYFSHMLDLLISLKNGCISGVRVRVGRVHKLETIKFICLNMAFTIENEVPDAVLRFILSVAQIMQGEMGSQLLNSGCMEHVDFATDDDANYDDFGELGDGVSQVISRTSVRDIPEEETGVAERDYDCKSDEELCEIVRKHDIDMLRSVAFAVAVLSRRYGIDYVVDGESMEVRLERVYRQACAWRRWWIVRYCAAKLRKVTNSLAPGITTMLVRGKQITVGVSSCREMTITSPTTPAAITDAIFSSYPEDEPQAAVLQQELIIACADLIAQKPYAFDGVLTIRLSWLADAMSLMLNYMRSTENSRSSVIGKLNMTTSSISLANIYAKLGRSVSVYDLSPIVVKDVVAALLTRKYWHLLTPLQSRRLNGSLNRVPSNFYDSVWKILARTQGGIVIAGQHLPQQPTLSDMTPFELTFAYKIESMMSAIGHPEYRQVLVELLCIIAVILERNSELMFSDKLDLDQLISKAFRQYCSDHGIIDMNDMTPFYELDDSDLTRNSTANYFTRTVIDSLLNGICINRRKVTTFMPNDSLSYTNISSLKRSDNQGYTSCLIPELVILCSHMRGKINVFPPQKYTIPY</sequence>
<dbReference type="Pfam" id="PF19292">
    <property type="entry name" value="KPBB_C"/>
    <property type="match status" value="1"/>
</dbReference>
<protein>
    <recommendedName>
        <fullName evidence="6">Phosphorylase b kinase regulatory subunit</fullName>
    </recommendedName>
</protein>
<dbReference type="InterPro" id="IPR008928">
    <property type="entry name" value="6-hairpin_glycosidase_sf"/>
</dbReference>
<name>A0A915PP76_9BILA</name>
<keyword evidence="6" id="KW-0636">Prenylation</keyword>
<evidence type="ECO:0000256" key="1">
    <source>
        <dbReference type="ARBA" id="ARBA00005131"/>
    </source>
</evidence>
<reference evidence="10" key="1">
    <citation type="submission" date="2022-11" db="UniProtKB">
        <authorList>
            <consortium name="WormBaseParasite"/>
        </authorList>
    </citation>
    <scope>IDENTIFICATION</scope>
</reference>
<feature type="domain" description="Phosphorylase b kinase regulatory subunit alpha/beta C-terminal" evidence="8">
    <location>
        <begin position="1005"/>
        <end position="1114"/>
    </location>
</feature>
<dbReference type="GO" id="GO:0005886">
    <property type="term" value="C:plasma membrane"/>
    <property type="evidence" value="ECO:0007669"/>
    <property type="project" value="UniProtKB-SubCell"/>
</dbReference>
<accession>A0A915PP76</accession>
<dbReference type="InterPro" id="IPR012341">
    <property type="entry name" value="6hp_glycosidase-like_sf"/>
</dbReference>
<evidence type="ECO:0000259" key="7">
    <source>
        <dbReference type="Pfam" id="PF00723"/>
    </source>
</evidence>
<dbReference type="AlphaFoldDB" id="A0A915PP76"/>
<evidence type="ECO:0000259" key="8">
    <source>
        <dbReference type="Pfam" id="PF19292"/>
    </source>
</evidence>
<dbReference type="PANTHER" id="PTHR10749:SF8">
    <property type="entry name" value="PHOSPHORYLASE B KINASE REGULATORY SUBUNIT BETA"/>
    <property type="match status" value="1"/>
</dbReference>
<evidence type="ECO:0000313" key="9">
    <source>
        <dbReference type="Proteomes" id="UP000887581"/>
    </source>
</evidence>
<proteinExistence type="inferred from homology"/>
<keyword evidence="9" id="KW-1185">Reference proteome</keyword>
<dbReference type="GO" id="GO:0005516">
    <property type="term" value="F:calmodulin binding"/>
    <property type="evidence" value="ECO:0007669"/>
    <property type="project" value="UniProtKB-KW"/>
</dbReference>
<comment type="similarity">
    <text evidence="2 6">Belongs to the phosphorylase b kinase regulatory chain family.</text>
</comment>
<evidence type="ECO:0000256" key="5">
    <source>
        <dbReference type="ARBA" id="ARBA00023277"/>
    </source>
</evidence>
<organism evidence="9 10">
    <name type="scientific">Setaria digitata</name>
    <dbReference type="NCBI Taxonomy" id="48799"/>
    <lineage>
        <taxon>Eukaryota</taxon>
        <taxon>Metazoa</taxon>
        <taxon>Ecdysozoa</taxon>
        <taxon>Nematoda</taxon>
        <taxon>Chromadorea</taxon>
        <taxon>Rhabditida</taxon>
        <taxon>Spirurina</taxon>
        <taxon>Spiruromorpha</taxon>
        <taxon>Filarioidea</taxon>
        <taxon>Setariidae</taxon>
        <taxon>Setaria</taxon>
    </lineage>
</organism>
<evidence type="ECO:0000256" key="4">
    <source>
        <dbReference type="ARBA" id="ARBA00022860"/>
    </source>
</evidence>
<keyword evidence="4 6" id="KW-0112">Calmodulin-binding</keyword>
<comment type="function">
    <text evidence="6">Phosphorylase b kinase catalyzes the phosphorylation of serine in certain substrates, including troponin I.</text>
</comment>
<dbReference type="Proteomes" id="UP000887581">
    <property type="component" value="Unplaced"/>
</dbReference>
<dbReference type="InterPro" id="IPR008734">
    <property type="entry name" value="PHK_A/B_su"/>
</dbReference>
<dbReference type="GO" id="GO:0005977">
    <property type="term" value="P:glycogen metabolic process"/>
    <property type="evidence" value="ECO:0007669"/>
    <property type="project" value="UniProtKB-KW"/>
</dbReference>
<dbReference type="PANTHER" id="PTHR10749">
    <property type="entry name" value="PHOSPHORYLASE B KINASE REGULATORY SUBUNIT"/>
    <property type="match status" value="1"/>
</dbReference>
<comment type="subcellular location">
    <subcellularLocation>
        <location evidence="6">Cell membrane</location>
        <topology evidence="6">Lipid-anchor</topology>
        <orientation evidence="6">Cytoplasmic side</orientation>
    </subcellularLocation>
</comment>
<feature type="domain" description="GH15-like" evidence="7">
    <location>
        <begin position="65"/>
        <end position="929"/>
    </location>
</feature>
<dbReference type="InterPro" id="IPR045583">
    <property type="entry name" value="KPBA/B_C"/>
</dbReference>
<keyword evidence="6" id="KW-1003">Cell membrane</keyword>
<keyword evidence="5 6" id="KW-0119">Carbohydrate metabolism</keyword>